<feature type="transmembrane region" description="Helical" evidence="1">
    <location>
        <begin position="108"/>
        <end position="126"/>
    </location>
</feature>
<dbReference type="EMBL" id="JAAMOW010000012">
    <property type="protein sequence ID" value="NGY06952.1"/>
    <property type="molecule type" value="Genomic_DNA"/>
</dbReference>
<dbReference type="RefSeq" id="WP_166261488.1">
    <property type="nucleotide sequence ID" value="NZ_JAAMOW010000012.1"/>
</dbReference>
<keyword evidence="1" id="KW-0812">Transmembrane</keyword>
<proteinExistence type="predicted"/>
<feature type="transmembrane region" description="Helical" evidence="1">
    <location>
        <begin position="53"/>
        <end position="74"/>
    </location>
</feature>
<organism evidence="2 3">
    <name type="scientific">Solimonas terrae</name>
    <dbReference type="NCBI Taxonomy" id="1396819"/>
    <lineage>
        <taxon>Bacteria</taxon>
        <taxon>Pseudomonadati</taxon>
        <taxon>Pseudomonadota</taxon>
        <taxon>Gammaproteobacteria</taxon>
        <taxon>Nevskiales</taxon>
        <taxon>Nevskiaceae</taxon>
        <taxon>Solimonas</taxon>
    </lineage>
</organism>
<keyword evidence="3" id="KW-1185">Reference proteome</keyword>
<feature type="transmembrane region" description="Helical" evidence="1">
    <location>
        <begin position="81"/>
        <end position="102"/>
    </location>
</feature>
<dbReference type="Proteomes" id="UP000472676">
    <property type="component" value="Unassembled WGS sequence"/>
</dbReference>
<evidence type="ECO:0000256" key="1">
    <source>
        <dbReference type="SAM" id="Phobius"/>
    </source>
</evidence>
<evidence type="ECO:0000313" key="3">
    <source>
        <dbReference type="Proteomes" id="UP000472676"/>
    </source>
</evidence>
<dbReference type="AlphaFoldDB" id="A0A6M2BWD1"/>
<evidence type="ECO:0000313" key="2">
    <source>
        <dbReference type="EMBL" id="NGY06952.1"/>
    </source>
</evidence>
<comment type="caution">
    <text evidence="2">The sequence shown here is derived from an EMBL/GenBank/DDBJ whole genome shotgun (WGS) entry which is preliminary data.</text>
</comment>
<gene>
    <name evidence="2" type="ORF">G7Y85_19430</name>
</gene>
<keyword evidence="1" id="KW-1133">Transmembrane helix</keyword>
<reference evidence="2 3" key="1">
    <citation type="journal article" date="2014" name="Int. J. Syst. Evol. Microbiol.">
        <title>Solimonas terrae sp. nov., isolated from soil.</title>
        <authorList>
            <person name="Kim S.J."/>
            <person name="Moon J.Y."/>
            <person name="Weon H.Y."/>
            <person name="Ahn J.H."/>
            <person name="Chen W.M."/>
            <person name="Kwon S.W."/>
        </authorList>
    </citation>
    <scope>NUCLEOTIDE SEQUENCE [LARGE SCALE GENOMIC DNA]</scope>
    <source>
        <strain evidence="2 3">KIS83-12</strain>
    </source>
</reference>
<protein>
    <submittedName>
        <fullName evidence="2">Uncharacterized protein</fullName>
    </submittedName>
</protein>
<sequence length="134" mass="14371">MKGMGGIRFFALLDVLITAPLAVPGLTHAWALLLLSAAGLLPVPERWSQFTPATLLFAQLLGVLGACWNGARLFRPDDRRLLGIDAVARLAVAVLLVIQLVVGAPPALGFFVVTELVGATLAFLYLRRRRAAGW</sequence>
<name>A0A6M2BWD1_9GAMM</name>
<accession>A0A6M2BWD1</accession>
<keyword evidence="1" id="KW-0472">Membrane</keyword>